<sequence length="131" mass="14557">MVRRRTGYGSCKTTGGAVFTNLKGTKIHFPAKGYEKGENEFRGIPVERVTAVAILTGADLVQAIPVQRPALIGNIRNVFIPECAHDHFLVICTEENVYRVFDISEEELGNARNLINDLRGLLGDEIEWVKS</sequence>
<evidence type="ECO:0000313" key="1">
    <source>
        <dbReference type="EMBL" id="DAD86884.1"/>
    </source>
</evidence>
<name>A0A8S5MXE9_9CAUD</name>
<organism evidence="1">
    <name type="scientific">Siphoviridae sp. ctio73</name>
    <dbReference type="NCBI Taxonomy" id="2826435"/>
    <lineage>
        <taxon>Viruses</taxon>
        <taxon>Duplodnaviria</taxon>
        <taxon>Heunggongvirae</taxon>
        <taxon>Uroviricota</taxon>
        <taxon>Caudoviricetes</taxon>
    </lineage>
</organism>
<reference evidence="1" key="1">
    <citation type="journal article" date="2021" name="Proc. Natl. Acad. Sci. U.S.A.">
        <title>A Catalog of Tens of Thousands of Viruses from Human Metagenomes Reveals Hidden Associations with Chronic Diseases.</title>
        <authorList>
            <person name="Tisza M.J."/>
            <person name="Buck C.B."/>
        </authorList>
    </citation>
    <scope>NUCLEOTIDE SEQUENCE</scope>
    <source>
        <strain evidence="1">Ctio73</strain>
    </source>
</reference>
<dbReference type="EMBL" id="BK015009">
    <property type="protein sequence ID" value="DAD86884.1"/>
    <property type="molecule type" value="Genomic_DNA"/>
</dbReference>
<proteinExistence type="predicted"/>
<protein>
    <submittedName>
        <fullName evidence="1">Uncharacterized protein</fullName>
    </submittedName>
</protein>
<accession>A0A8S5MXE9</accession>